<keyword evidence="3" id="KW-1185">Reference proteome</keyword>
<dbReference type="OrthoDB" id="6509935at2759"/>
<comment type="caution">
    <text evidence="2">The sequence shown here is derived from an EMBL/GenBank/DDBJ whole genome shotgun (WGS) entry which is preliminary data.</text>
</comment>
<evidence type="ECO:0000313" key="2">
    <source>
        <dbReference type="EMBL" id="GFY52591.1"/>
    </source>
</evidence>
<accession>A0A8X7C0W1</accession>
<name>A0A8X7C0W1_9ARAC</name>
<organism evidence="2 3">
    <name type="scientific">Trichonephila inaurata madagascariensis</name>
    <dbReference type="NCBI Taxonomy" id="2747483"/>
    <lineage>
        <taxon>Eukaryota</taxon>
        <taxon>Metazoa</taxon>
        <taxon>Ecdysozoa</taxon>
        <taxon>Arthropoda</taxon>
        <taxon>Chelicerata</taxon>
        <taxon>Arachnida</taxon>
        <taxon>Araneae</taxon>
        <taxon>Araneomorphae</taxon>
        <taxon>Entelegynae</taxon>
        <taxon>Araneoidea</taxon>
        <taxon>Nephilidae</taxon>
        <taxon>Trichonephila</taxon>
        <taxon>Trichonephila inaurata</taxon>
    </lineage>
</organism>
<proteinExistence type="predicted"/>
<dbReference type="EMBL" id="BMAV01008757">
    <property type="protein sequence ID" value="GFY52591.1"/>
    <property type="molecule type" value="Genomic_DNA"/>
</dbReference>
<dbReference type="PANTHER" id="PTHR33977">
    <property type="entry name" value="ZINC ION BINDING PROTEIN"/>
    <property type="match status" value="1"/>
</dbReference>
<dbReference type="Proteomes" id="UP000886998">
    <property type="component" value="Unassembled WGS sequence"/>
</dbReference>
<protein>
    <recommendedName>
        <fullName evidence="1">MULE transposase domain-containing protein</fullName>
    </recommendedName>
</protein>
<dbReference type="PANTHER" id="PTHR33977:SF1">
    <property type="entry name" value="ZINC ION BINDING PROTEIN"/>
    <property type="match status" value="1"/>
</dbReference>
<dbReference type="AlphaFoldDB" id="A0A8X7C0W1"/>
<evidence type="ECO:0000259" key="1">
    <source>
        <dbReference type="Pfam" id="PF10551"/>
    </source>
</evidence>
<reference evidence="2" key="1">
    <citation type="submission" date="2020-08" db="EMBL/GenBank/DDBJ databases">
        <title>Multicomponent nature underlies the extraordinary mechanical properties of spider dragline silk.</title>
        <authorList>
            <person name="Kono N."/>
            <person name="Nakamura H."/>
            <person name="Mori M."/>
            <person name="Yoshida Y."/>
            <person name="Ohtoshi R."/>
            <person name="Malay A.D."/>
            <person name="Moran D.A.P."/>
            <person name="Tomita M."/>
            <person name="Numata K."/>
            <person name="Arakawa K."/>
        </authorList>
    </citation>
    <scope>NUCLEOTIDE SEQUENCE</scope>
</reference>
<feature type="domain" description="MULE transposase" evidence="1">
    <location>
        <begin position="17"/>
        <end position="107"/>
    </location>
</feature>
<dbReference type="Pfam" id="PF10551">
    <property type="entry name" value="MULE"/>
    <property type="match status" value="1"/>
</dbReference>
<evidence type="ECO:0000313" key="3">
    <source>
        <dbReference type="Proteomes" id="UP000886998"/>
    </source>
</evidence>
<dbReference type="InterPro" id="IPR018289">
    <property type="entry name" value="MULE_transposase_dom"/>
</dbReference>
<gene>
    <name evidence="2" type="ORF">TNIN_35441</name>
</gene>
<sequence length="316" mass="37397">MNASQKDMLKFYGNDTICLDFTHGMNAYGFDLATLLVLDDKREGFPAAFILSYRQDSTALTLAFAAIKEHTCISPRVLMIDDSESFFNAWKAVFGIPEKRLLCTWHVDRSWRRSISRLITKKEIQVEAYKIVRSLLVETDEAAFNIMLKEALKMFDENEKMKEFKRYFEQTYSKRSEIWAYCHRKWYGINTNMHIESMHKTIKYMYLQGKKVKRLDKALFSLMKFVRDRVFDRLILRKARYLKISQLRKGINQNLNKINSTILEERPSLDSRITDEEMIICENRKVLEKEAHVGNLRATSTRREISKEEFQKECSN</sequence>